<organism evidence="3 4">
    <name type="scientific">Pseudarthrobacter enclensis</name>
    <dbReference type="NCBI Taxonomy" id="993070"/>
    <lineage>
        <taxon>Bacteria</taxon>
        <taxon>Bacillati</taxon>
        <taxon>Actinomycetota</taxon>
        <taxon>Actinomycetes</taxon>
        <taxon>Micrococcales</taxon>
        <taxon>Micrococcaceae</taxon>
        <taxon>Pseudarthrobacter</taxon>
    </lineage>
</organism>
<feature type="domain" description="4-oxalocrotonate tautomerase-like" evidence="2">
    <location>
        <begin position="11"/>
        <end position="61"/>
    </location>
</feature>
<protein>
    <submittedName>
        <fullName evidence="3">Phenylpyruvate tautomerase PptA (4-oxalocrotonate tautomerase family)</fullName>
    </submittedName>
</protein>
<name>A0ABT9RV50_9MICC</name>
<keyword evidence="1" id="KW-0413">Isomerase</keyword>
<accession>A0ABT9RV50</accession>
<gene>
    <name evidence="3" type="ORF">J2X98_002263</name>
</gene>
<evidence type="ECO:0000313" key="4">
    <source>
        <dbReference type="Proteomes" id="UP001226577"/>
    </source>
</evidence>
<evidence type="ECO:0000313" key="3">
    <source>
        <dbReference type="EMBL" id="MDP9888670.1"/>
    </source>
</evidence>
<dbReference type="Pfam" id="PF01361">
    <property type="entry name" value="Tautomerase"/>
    <property type="match status" value="1"/>
</dbReference>
<dbReference type="Proteomes" id="UP001226577">
    <property type="component" value="Unassembled WGS sequence"/>
</dbReference>
<evidence type="ECO:0000256" key="1">
    <source>
        <dbReference type="ARBA" id="ARBA00023235"/>
    </source>
</evidence>
<proteinExistence type="predicted"/>
<reference evidence="3 4" key="1">
    <citation type="submission" date="2023-07" db="EMBL/GenBank/DDBJ databases">
        <title>Sorghum-associated microbial communities from plants grown in Nebraska, USA.</title>
        <authorList>
            <person name="Schachtman D."/>
        </authorList>
    </citation>
    <scope>NUCLEOTIDE SEQUENCE [LARGE SCALE GENOMIC DNA]</scope>
    <source>
        <strain evidence="3 4">CC222</strain>
    </source>
</reference>
<keyword evidence="4" id="KW-1185">Reference proteome</keyword>
<dbReference type="Gene3D" id="3.30.429.10">
    <property type="entry name" value="Macrophage Migration Inhibitory Factor"/>
    <property type="match status" value="1"/>
</dbReference>
<sequence length="62" mass="6660">MAIIEATFFDRRFDDEAFRGQMVEAITQAVTSVLGEAAGDDTTVILHGVAPSRWGYGGKLLG</sequence>
<dbReference type="RefSeq" id="WP_307307961.1">
    <property type="nucleotide sequence ID" value="NZ_JAUSRE010000010.1"/>
</dbReference>
<dbReference type="SUPFAM" id="SSF55331">
    <property type="entry name" value="Tautomerase/MIF"/>
    <property type="match status" value="1"/>
</dbReference>
<dbReference type="InterPro" id="IPR014347">
    <property type="entry name" value="Tautomerase/MIF_sf"/>
</dbReference>
<comment type="caution">
    <text evidence="3">The sequence shown here is derived from an EMBL/GenBank/DDBJ whole genome shotgun (WGS) entry which is preliminary data.</text>
</comment>
<dbReference type="InterPro" id="IPR004370">
    <property type="entry name" value="4-OT-like_dom"/>
</dbReference>
<dbReference type="EMBL" id="JAUSRE010000010">
    <property type="protein sequence ID" value="MDP9888670.1"/>
    <property type="molecule type" value="Genomic_DNA"/>
</dbReference>
<evidence type="ECO:0000259" key="2">
    <source>
        <dbReference type="Pfam" id="PF01361"/>
    </source>
</evidence>